<dbReference type="InterPro" id="IPR007856">
    <property type="entry name" value="SapB_1"/>
</dbReference>
<dbReference type="PANTHER" id="PTHR11480:SF3">
    <property type="entry name" value="BCDNA.GH08312"/>
    <property type="match status" value="1"/>
</dbReference>
<keyword evidence="5" id="KW-0732">Signal</keyword>
<sequence>MEARMLWIALLVFLITWKNADARKIVIFEHSEIPVRGRFSLHFPSVQTNCGNGPLLIRQEVFNLANGILIREEAQRVVFGGDMPESVPRLSRVNQKLAEGLSKMLNIVPRLSEVPLEKTVSRSGGLKFHGSSLGLFCNTCMEVSKQAEEVLSDPETLENAVKLAKSICNELPSDLSAKCDEMLGTYIQEVVSTLQDYLSQDKLCIGTGLCNGNNNNDLQYKLNMGRNTPSLDAGDDTTCVMCEQFIEEATYYASQNTTQSEVLAALHQTCSKLGAFGTKCKTMVDYYAPIIFLEIATISPKEFCQKISICSDSSSLALNREKNNCDVCESAMLEIETHLKDPETKMKVIEMLLDGCKRVQGHEQECKKLVFEYGPLILTNLEKYLDSNDICSQIHVCENATRDSEKNDDLNGQSFIKLPSLESSAHAHSK</sequence>
<dbReference type="InterPro" id="IPR008138">
    <property type="entry name" value="SapB_2"/>
</dbReference>
<dbReference type="InterPro" id="IPR008139">
    <property type="entry name" value="SaposinB_dom"/>
</dbReference>
<keyword evidence="1" id="KW-0064">Aspartyl protease</keyword>
<dbReference type="PANTHER" id="PTHR11480">
    <property type="entry name" value="SAPOSIN-RELATED"/>
    <property type="match status" value="1"/>
</dbReference>
<feature type="domain" description="Saposin B-type" evidence="6">
    <location>
        <begin position="235"/>
        <end position="314"/>
    </location>
</feature>
<name>A9NUE1_PICSI</name>
<evidence type="ECO:0000256" key="1">
    <source>
        <dbReference type="ARBA" id="ARBA00022750"/>
    </source>
</evidence>
<dbReference type="SMART" id="SM00741">
    <property type="entry name" value="SapB"/>
    <property type="match status" value="3"/>
</dbReference>
<dbReference type="Pfam" id="PF05184">
    <property type="entry name" value="SapB_1"/>
    <property type="match status" value="1"/>
</dbReference>
<feature type="domain" description="Saposin B-type" evidence="6">
    <location>
        <begin position="133"/>
        <end position="214"/>
    </location>
</feature>
<dbReference type="EMBL" id="EF084943">
    <property type="protein sequence ID" value="ABK24252.1"/>
    <property type="molecule type" value="mRNA"/>
</dbReference>
<accession>A9NUE1</accession>
<dbReference type="OMA" id="EEATYYA"/>
<protein>
    <recommendedName>
        <fullName evidence="6">Saposin B-type domain-containing protein</fullName>
    </recommendedName>
</protein>
<evidence type="ECO:0000256" key="4">
    <source>
        <dbReference type="ARBA" id="ARBA00023180"/>
    </source>
</evidence>
<evidence type="ECO:0000259" key="6">
    <source>
        <dbReference type="PROSITE" id="PS50015"/>
    </source>
</evidence>
<keyword evidence="3" id="KW-1015">Disulfide bond</keyword>
<feature type="domain" description="Saposin B-type" evidence="6">
    <location>
        <begin position="321"/>
        <end position="401"/>
    </location>
</feature>
<keyword evidence="1" id="KW-0645">Protease</keyword>
<dbReference type="Gene3D" id="1.10.225.10">
    <property type="entry name" value="Saposin-like"/>
    <property type="match status" value="3"/>
</dbReference>
<dbReference type="InterPro" id="IPR011001">
    <property type="entry name" value="Saposin-like"/>
</dbReference>
<dbReference type="InterPro" id="IPR051428">
    <property type="entry name" value="Sphingo_Act-Surfact_Prot"/>
</dbReference>
<keyword evidence="1" id="KW-0378">Hydrolase</keyword>
<evidence type="ECO:0000256" key="3">
    <source>
        <dbReference type="ARBA" id="ARBA00023157"/>
    </source>
</evidence>
<dbReference type="Pfam" id="PF03489">
    <property type="entry name" value="SapB_2"/>
    <property type="match status" value="2"/>
</dbReference>
<reference evidence="7" key="1">
    <citation type="journal article" date="2008" name="BMC Genomics">
        <title>A conifer genomics resource of 200,000 spruce (Picea spp.) ESTs and 6,464 high-quality, sequence-finished full-length cDNAs for Sitka spruce (Picea sitchensis).</title>
        <authorList>
            <person name="Ralph S.G."/>
            <person name="Chun H.J."/>
            <person name="Kolosova N."/>
            <person name="Cooper D."/>
            <person name="Oddy C."/>
            <person name="Ritland C.E."/>
            <person name="Kirkpatrick R."/>
            <person name="Moore R."/>
            <person name="Barber S."/>
            <person name="Holt R.A."/>
            <person name="Jones S.J."/>
            <person name="Marra M.A."/>
            <person name="Douglas C.J."/>
            <person name="Ritland K."/>
            <person name="Bohlmann J."/>
        </authorList>
    </citation>
    <scope>NUCLEOTIDE SEQUENCE</scope>
    <source>
        <tissue evidence="7">Bark</tissue>
    </source>
</reference>
<dbReference type="GO" id="GO:0004190">
    <property type="term" value="F:aspartic-type endopeptidase activity"/>
    <property type="evidence" value="ECO:0007669"/>
    <property type="project" value="UniProtKB-KW"/>
</dbReference>
<evidence type="ECO:0000256" key="2">
    <source>
        <dbReference type="ARBA" id="ARBA00023145"/>
    </source>
</evidence>
<dbReference type="SUPFAM" id="SSF47862">
    <property type="entry name" value="Saposin"/>
    <property type="match status" value="3"/>
</dbReference>
<dbReference type="PROSITE" id="PS50015">
    <property type="entry name" value="SAP_B"/>
    <property type="match status" value="3"/>
</dbReference>
<proteinExistence type="evidence at transcript level"/>
<feature type="chain" id="PRO_5002741272" description="Saposin B-type domain-containing protein" evidence="5">
    <location>
        <begin position="23"/>
        <end position="430"/>
    </location>
</feature>
<dbReference type="GO" id="GO:0006629">
    <property type="term" value="P:lipid metabolic process"/>
    <property type="evidence" value="ECO:0007669"/>
    <property type="project" value="InterPro"/>
</dbReference>
<feature type="signal peptide" evidence="5">
    <location>
        <begin position="1"/>
        <end position="22"/>
    </location>
</feature>
<evidence type="ECO:0000256" key="5">
    <source>
        <dbReference type="SAM" id="SignalP"/>
    </source>
</evidence>
<keyword evidence="4" id="KW-0325">Glycoprotein</keyword>
<keyword evidence="2" id="KW-0865">Zymogen</keyword>
<dbReference type="AlphaFoldDB" id="A9NUE1"/>
<evidence type="ECO:0000313" key="7">
    <source>
        <dbReference type="EMBL" id="ABK24252.1"/>
    </source>
</evidence>
<organism evidence="7">
    <name type="scientific">Picea sitchensis</name>
    <name type="common">Sitka spruce</name>
    <name type="synonym">Pinus sitchensis</name>
    <dbReference type="NCBI Taxonomy" id="3332"/>
    <lineage>
        <taxon>Eukaryota</taxon>
        <taxon>Viridiplantae</taxon>
        <taxon>Streptophyta</taxon>
        <taxon>Embryophyta</taxon>
        <taxon>Tracheophyta</taxon>
        <taxon>Spermatophyta</taxon>
        <taxon>Pinopsida</taxon>
        <taxon>Pinidae</taxon>
        <taxon>Conifers I</taxon>
        <taxon>Pinales</taxon>
        <taxon>Pinaceae</taxon>
        <taxon>Picea</taxon>
    </lineage>
</organism>